<evidence type="ECO:0000313" key="3">
    <source>
        <dbReference type="Proteomes" id="UP000429484"/>
    </source>
</evidence>
<accession>A0A222GQ19</accession>
<dbReference type="AlphaFoldDB" id="A0A222GQ19"/>
<proteinExistence type="predicted"/>
<evidence type="ECO:0000256" key="1">
    <source>
        <dbReference type="SAM" id="Phobius"/>
    </source>
</evidence>
<keyword evidence="1" id="KW-0472">Membrane</keyword>
<dbReference type="RefSeq" id="WP_003534891.1">
    <property type="nucleotide sequence ID" value="NZ_BJNJ01000135.1"/>
</dbReference>
<reference evidence="2 3" key="1">
    <citation type="journal article" date="2013" name="Genome Biol.">
        <title>Comparative genomics of the core and accessory genomes of 48 Sinorhizobium strains comprising five genospecies.</title>
        <authorList>
            <person name="Sugawara M."/>
            <person name="Epstein B."/>
            <person name="Badgley B.D."/>
            <person name="Unno T."/>
            <person name="Xu L."/>
            <person name="Reese J."/>
            <person name="Gyaneshwar P."/>
            <person name="Denny R."/>
            <person name="Mudge J."/>
            <person name="Bharti A.K."/>
            <person name="Farmer A.D."/>
            <person name="May G.D."/>
            <person name="Woodward J.E."/>
            <person name="Medigue C."/>
            <person name="Vallenet D."/>
            <person name="Lajus A."/>
            <person name="Rouy Z."/>
            <person name="Martinez-Vaz B."/>
            <person name="Tiffin P."/>
            <person name="Young N.D."/>
            <person name="Sadowsky M.J."/>
        </authorList>
    </citation>
    <scope>NUCLEOTIDE SEQUENCE [LARGE SCALE GENOMIC DNA]</scope>
    <source>
        <strain evidence="2 3">N6B1</strain>
    </source>
</reference>
<name>A0A222GQ19_RHIML</name>
<sequence length="71" mass="7413">MPIIMSVVGFLILSIVPAHAYLDPGTGSMLVQGLIGALAIGGAAVSGYWNKIRWAVRSFLGRENNGKNGGK</sequence>
<dbReference type="OMA" id="LIVTPAY"/>
<keyword evidence="1" id="KW-0812">Transmembrane</keyword>
<evidence type="ECO:0000313" key="2">
    <source>
        <dbReference type="EMBL" id="MQW31628.1"/>
    </source>
</evidence>
<dbReference type="GeneID" id="25011555"/>
<gene>
    <name evidence="2" type="ORF">GHK53_01800</name>
</gene>
<organism evidence="2 3">
    <name type="scientific">Rhizobium meliloti</name>
    <name type="common">Ensifer meliloti</name>
    <name type="synonym">Sinorhizobium meliloti</name>
    <dbReference type="NCBI Taxonomy" id="382"/>
    <lineage>
        <taxon>Bacteria</taxon>
        <taxon>Pseudomonadati</taxon>
        <taxon>Pseudomonadota</taxon>
        <taxon>Alphaproteobacteria</taxon>
        <taxon>Hyphomicrobiales</taxon>
        <taxon>Rhizobiaceae</taxon>
        <taxon>Sinorhizobium/Ensifer group</taxon>
        <taxon>Sinorhizobium</taxon>
    </lineage>
</organism>
<dbReference type="EMBL" id="WISR01000021">
    <property type="protein sequence ID" value="MQW31628.1"/>
    <property type="molecule type" value="Genomic_DNA"/>
</dbReference>
<protein>
    <submittedName>
        <fullName evidence="2">Uncharacterized protein</fullName>
    </submittedName>
</protein>
<dbReference type="Proteomes" id="UP000429484">
    <property type="component" value="Unassembled WGS sequence"/>
</dbReference>
<dbReference type="KEGG" id="smer:DU99_23595"/>
<comment type="caution">
    <text evidence="2">The sequence shown here is derived from an EMBL/GenBank/DDBJ whole genome shotgun (WGS) entry which is preliminary data.</text>
</comment>
<keyword evidence="1" id="KW-1133">Transmembrane helix</keyword>
<feature type="transmembrane region" description="Helical" evidence="1">
    <location>
        <begin position="30"/>
        <end position="49"/>
    </location>
</feature>